<keyword evidence="4" id="KW-0325">Glycoprotein</keyword>
<sequence>MFTRNRFILPVACLQICFLVCLSSGMSDQEIRRLRDEVRGMFYHAYDGYMRHAYPYDELRPLSCDGHDTWGSYSLTLIDALDTLGVMGNKTEFQRVVGLILERTNFDVNINVSVFETNIRILGGLLSGHLMSRRMGCKVEEGWPCSGPLLRMAKDVADRLLPAFDTPTGMPYGTVNLREGVPDGETPITCTAGVGTYIVEFGTLSRLTGDPVYEEVMRASSVSTPCIVSAINLVGNHIDVLTGRWTAQDSGIGAGIDSYFEYMVKAAGLLQRPELMAVFKQAWAAIEKHLRHEDWYLWATMTKGYVTMAVFQSLEAYWPGVLTLVGDVNTAQRIVYNYHQVWKQFGFTPEFYNIPQSEAPNNREGYPLRPELVESLMYLFQATKDHNLLEMAADIVVSIQHSAKTECGYATVKNVNDHTIENRMESFFLAETTKYLYLIFDHDNWIHNTGRSGHAVMVNGRHCVVEAGGYVFNSEAHPVDPGALACCSMREDDWSLPLADQVALILDPTAPWKGHLGHRVKEEKEDCSTDDKLSYQETNQEIEESEVEEAPHTTQLGEGSVVILHGNGKILAATEVPKETKSEGEKPLPIPSAARTPQPQGQGMEESPSVIIDYANKYIEKLKEASESKPVTSGLGSGSTTDGETEVKERHTTHREILVGDDTGSSGIMKKDSVGPRFSSLSEAAERGGNTSGMEAASISPSVSSSKYNTSPGSPRIIPKTPKTPTPPIKKEFVLADLKERLVIDLSSYRNLTKTTSYSLLSCPHPPFTRMLNFKGQMFYP</sequence>
<evidence type="ECO:0000256" key="6">
    <source>
        <dbReference type="PIRSR" id="PIRSR601382-1"/>
    </source>
</evidence>
<feature type="active site" description="Proton donor" evidence="6">
    <location>
        <position position="350"/>
    </location>
</feature>
<evidence type="ECO:0000256" key="8">
    <source>
        <dbReference type="RuleBase" id="RU361193"/>
    </source>
</evidence>
<dbReference type="InterPro" id="IPR012341">
    <property type="entry name" value="6hp_glycosidase-like_sf"/>
</dbReference>
<dbReference type="SUPFAM" id="SSF48225">
    <property type="entry name" value="Seven-hairpin glycosidases"/>
    <property type="match status" value="1"/>
</dbReference>
<feature type="compositionally biased region" description="Basic and acidic residues" evidence="9">
    <location>
        <begin position="645"/>
        <end position="658"/>
    </location>
</feature>
<dbReference type="EC" id="3.2.1.-" evidence="8"/>
<dbReference type="GO" id="GO:0005509">
    <property type="term" value="F:calcium ion binding"/>
    <property type="evidence" value="ECO:0007669"/>
    <property type="project" value="InterPro"/>
</dbReference>
<comment type="subcellular location">
    <subcellularLocation>
        <location evidence="1">Endoplasmic reticulum</location>
    </subcellularLocation>
</comment>
<feature type="binding site" evidence="7">
    <location>
        <position position="474"/>
    </location>
    <ligand>
        <name>Ca(2+)</name>
        <dbReference type="ChEBI" id="CHEBI:29108"/>
    </ligand>
</feature>
<dbReference type="PANTHER" id="PTHR45679:SF6">
    <property type="entry name" value="ER DEGRADATION-ENHANCING ALPHA-MANNOSIDASE-LIKE PROTEIN 2"/>
    <property type="match status" value="1"/>
</dbReference>
<dbReference type="FunFam" id="1.50.10.10:FF:000015">
    <property type="entry name" value="alpha-1,2-Mannosidase"/>
    <property type="match status" value="1"/>
</dbReference>
<feature type="compositionally biased region" description="Basic and acidic residues" evidence="9">
    <location>
        <begin position="576"/>
        <end position="586"/>
    </location>
</feature>
<evidence type="ECO:0000256" key="1">
    <source>
        <dbReference type="ARBA" id="ARBA00004240"/>
    </source>
</evidence>
<comment type="caution">
    <text evidence="11">The sequence shown here is derived from an EMBL/GenBank/DDBJ whole genome shotgun (WGS) entry which is preliminary data.</text>
</comment>
<dbReference type="GO" id="GO:0044322">
    <property type="term" value="C:endoplasmic reticulum quality control compartment"/>
    <property type="evidence" value="ECO:0007669"/>
    <property type="project" value="GOC"/>
</dbReference>
<feature type="active site" evidence="6">
    <location>
        <position position="257"/>
    </location>
</feature>
<dbReference type="InterPro" id="IPR001382">
    <property type="entry name" value="Glyco_hydro_47"/>
</dbReference>
<comment type="cofactor">
    <cofactor evidence="7">
        <name>Ca(2+)</name>
        <dbReference type="ChEBI" id="CHEBI:29108"/>
    </cofactor>
</comment>
<dbReference type="GO" id="GO:0005975">
    <property type="term" value="P:carbohydrate metabolic process"/>
    <property type="evidence" value="ECO:0007669"/>
    <property type="project" value="InterPro"/>
</dbReference>
<feature type="active site" evidence="6">
    <location>
        <position position="371"/>
    </location>
</feature>
<evidence type="ECO:0000256" key="5">
    <source>
        <dbReference type="ARBA" id="ARBA00054385"/>
    </source>
</evidence>
<dbReference type="PRINTS" id="PR00747">
    <property type="entry name" value="GLYHDRLASE47"/>
</dbReference>
<feature type="region of interest" description="Disordered" evidence="9">
    <location>
        <begin position="574"/>
        <end position="607"/>
    </location>
</feature>
<evidence type="ECO:0000313" key="12">
    <source>
        <dbReference type="Proteomes" id="UP000324222"/>
    </source>
</evidence>
<dbReference type="GO" id="GO:1904380">
    <property type="term" value="P:endoplasmic reticulum mannose trimming"/>
    <property type="evidence" value="ECO:0007669"/>
    <property type="project" value="InterPro"/>
</dbReference>
<dbReference type="Proteomes" id="UP000324222">
    <property type="component" value="Unassembled WGS sequence"/>
</dbReference>
<feature type="active site" description="Proton donor" evidence="6">
    <location>
        <position position="116"/>
    </location>
</feature>
<keyword evidence="7" id="KW-0479">Metal-binding</keyword>
<feature type="signal peptide" evidence="10">
    <location>
        <begin position="1"/>
        <end position="23"/>
    </location>
</feature>
<name>A0A5B7CXX2_PORTR</name>
<dbReference type="EMBL" id="VSRR010000328">
    <property type="protein sequence ID" value="MPC14108.1"/>
    <property type="molecule type" value="Genomic_DNA"/>
</dbReference>
<keyword evidence="3" id="KW-0256">Endoplasmic reticulum</keyword>
<accession>A0A5B7CXX2</accession>
<comment type="similarity">
    <text evidence="2 8">Belongs to the glycosyl hydrolase 47 family.</text>
</comment>
<dbReference type="OrthoDB" id="8118055at2759"/>
<dbReference type="InterPro" id="IPR044674">
    <property type="entry name" value="EDEM1/2/3"/>
</dbReference>
<evidence type="ECO:0000256" key="9">
    <source>
        <dbReference type="SAM" id="MobiDB-lite"/>
    </source>
</evidence>
<evidence type="ECO:0000256" key="3">
    <source>
        <dbReference type="ARBA" id="ARBA00022824"/>
    </source>
</evidence>
<reference evidence="11 12" key="1">
    <citation type="submission" date="2019-05" db="EMBL/GenBank/DDBJ databases">
        <title>Another draft genome of Portunus trituberculatus and its Hox gene families provides insights of decapod evolution.</title>
        <authorList>
            <person name="Jeong J.-H."/>
            <person name="Song I."/>
            <person name="Kim S."/>
            <person name="Choi T."/>
            <person name="Kim D."/>
            <person name="Ryu S."/>
            <person name="Kim W."/>
        </authorList>
    </citation>
    <scope>NUCLEOTIDE SEQUENCE [LARGE SCALE GENOMIC DNA]</scope>
    <source>
        <tissue evidence="11">Muscle</tissue>
    </source>
</reference>
<dbReference type="GO" id="GO:0004571">
    <property type="term" value="F:mannosyl-oligosaccharide 1,2-alpha-mannosidase activity"/>
    <property type="evidence" value="ECO:0007669"/>
    <property type="project" value="InterPro"/>
</dbReference>
<dbReference type="AlphaFoldDB" id="A0A5B7CXX2"/>
<dbReference type="PANTHER" id="PTHR45679">
    <property type="entry name" value="ER DEGRADATION-ENHANCING ALPHA-MANNOSIDASE-LIKE PROTEIN 2"/>
    <property type="match status" value="1"/>
</dbReference>
<dbReference type="Pfam" id="PF01532">
    <property type="entry name" value="Glyco_hydro_47"/>
    <property type="match status" value="1"/>
</dbReference>
<feature type="chain" id="PRO_5022912734" description="alpha-1,2-Mannosidase" evidence="10">
    <location>
        <begin position="24"/>
        <end position="781"/>
    </location>
</feature>
<protein>
    <recommendedName>
        <fullName evidence="8">alpha-1,2-Mannosidase</fullName>
        <ecNumber evidence="8">3.2.1.-</ecNumber>
    </recommendedName>
</protein>
<feature type="compositionally biased region" description="Low complexity" evidence="9">
    <location>
        <begin position="632"/>
        <end position="641"/>
    </location>
</feature>
<evidence type="ECO:0000256" key="2">
    <source>
        <dbReference type="ARBA" id="ARBA00007658"/>
    </source>
</evidence>
<evidence type="ECO:0000256" key="4">
    <source>
        <dbReference type="ARBA" id="ARBA00023180"/>
    </source>
</evidence>
<evidence type="ECO:0000256" key="10">
    <source>
        <dbReference type="SAM" id="SignalP"/>
    </source>
</evidence>
<organism evidence="11 12">
    <name type="scientific">Portunus trituberculatus</name>
    <name type="common">Swimming crab</name>
    <name type="synonym">Neptunus trituberculatus</name>
    <dbReference type="NCBI Taxonomy" id="210409"/>
    <lineage>
        <taxon>Eukaryota</taxon>
        <taxon>Metazoa</taxon>
        <taxon>Ecdysozoa</taxon>
        <taxon>Arthropoda</taxon>
        <taxon>Crustacea</taxon>
        <taxon>Multicrustacea</taxon>
        <taxon>Malacostraca</taxon>
        <taxon>Eumalacostraca</taxon>
        <taxon>Eucarida</taxon>
        <taxon>Decapoda</taxon>
        <taxon>Pleocyemata</taxon>
        <taxon>Brachyura</taxon>
        <taxon>Eubrachyura</taxon>
        <taxon>Portunoidea</taxon>
        <taxon>Portunidae</taxon>
        <taxon>Portuninae</taxon>
        <taxon>Portunus</taxon>
    </lineage>
</organism>
<dbReference type="GO" id="GO:0016020">
    <property type="term" value="C:membrane"/>
    <property type="evidence" value="ECO:0007669"/>
    <property type="project" value="InterPro"/>
</dbReference>
<gene>
    <name evidence="11" type="primary">EDEM2</name>
    <name evidence="11" type="ORF">E2C01_006861</name>
</gene>
<keyword evidence="10" id="KW-0732">Signal</keyword>
<evidence type="ECO:0000313" key="11">
    <source>
        <dbReference type="EMBL" id="MPC14108.1"/>
    </source>
</evidence>
<keyword evidence="8" id="KW-0378">Hydrolase</keyword>
<keyword evidence="7" id="KW-0106">Calcium</keyword>
<dbReference type="GO" id="GO:1904154">
    <property type="term" value="P:positive regulation of retrograde protein transport, ER to cytosol"/>
    <property type="evidence" value="ECO:0007669"/>
    <property type="project" value="UniProtKB-ARBA"/>
</dbReference>
<keyword evidence="8" id="KW-0326">Glycosidase</keyword>
<evidence type="ECO:0000256" key="7">
    <source>
        <dbReference type="PIRSR" id="PIRSR601382-2"/>
    </source>
</evidence>
<feature type="region of interest" description="Disordered" evidence="9">
    <location>
        <begin position="625"/>
        <end position="725"/>
    </location>
</feature>
<dbReference type="Gene3D" id="1.50.10.10">
    <property type="match status" value="1"/>
</dbReference>
<dbReference type="InterPro" id="IPR036026">
    <property type="entry name" value="Seven-hairpin_glycosidases"/>
</dbReference>
<comment type="function">
    <text evidence="5">Involved in the endoplasmic reticulum-associated degradation (ERAD) pathway that targets misfolded glycoproteins for degradation in an N-glycan-dependent manner. May initiate ERAD by promoting the first mannose trimming step of ERAD substrates, from Man9GlcNAc2 to Man8GlcNAc2. Seems to recognize and bind to exposed hydrophobic regions in target proteins.</text>
</comment>
<keyword evidence="12" id="KW-1185">Reference proteome</keyword>
<proteinExistence type="inferred from homology"/>